<keyword evidence="6 7" id="KW-0472">Membrane</keyword>
<feature type="transmembrane region" description="Helical" evidence="7">
    <location>
        <begin position="32"/>
        <end position="52"/>
    </location>
</feature>
<dbReference type="GO" id="GO:0005886">
    <property type="term" value="C:plasma membrane"/>
    <property type="evidence" value="ECO:0007669"/>
    <property type="project" value="UniProtKB-SubCell"/>
</dbReference>
<dbReference type="PANTHER" id="PTHR43302:SF13">
    <property type="entry name" value="SILICON EFFLUX TRANSPORTER LSI2"/>
    <property type="match status" value="1"/>
</dbReference>
<dbReference type="CDD" id="cd01117">
    <property type="entry name" value="YbiR_permease"/>
    <property type="match status" value="1"/>
</dbReference>
<feature type="transmembrane region" description="Helical" evidence="7">
    <location>
        <begin position="281"/>
        <end position="313"/>
    </location>
</feature>
<dbReference type="Proteomes" id="UP000324897">
    <property type="component" value="Chromosome 5"/>
</dbReference>
<organism evidence="9 10">
    <name type="scientific">Eragrostis curvula</name>
    <name type="common">weeping love grass</name>
    <dbReference type="NCBI Taxonomy" id="38414"/>
    <lineage>
        <taxon>Eukaryota</taxon>
        <taxon>Viridiplantae</taxon>
        <taxon>Streptophyta</taxon>
        <taxon>Embryophyta</taxon>
        <taxon>Tracheophyta</taxon>
        <taxon>Spermatophyta</taxon>
        <taxon>Magnoliopsida</taxon>
        <taxon>Liliopsida</taxon>
        <taxon>Poales</taxon>
        <taxon>Poaceae</taxon>
        <taxon>PACMAD clade</taxon>
        <taxon>Chloridoideae</taxon>
        <taxon>Eragrostideae</taxon>
        <taxon>Eragrostidinae</taxon>
        <taxon>Eragrostis</taxon>
    </lineage>
</organism>
<feature type="domain" description="Citrate transporter-like" evidence="8">
    <location>
        <begin position="27"/>
        <end position="421"/>
    </location>
</feature>
<evidence type="ECO:0000256" key="4">
    <source>
        <dbReference type="ARBA" id="ARBA00022692"/>
    </source>
</evidence>
<feature type="transmembrane region" description="Helical" evidence="7">
    <location>
        <begin position="455"/>
        <end position="474"/>
    </location>
</feature>
<dbReference type="GO" id="GO:0055085">
    <property type="term" value="P:transmembrane transport"/>
    <property type="evidence" value="ECO:0007669"/>
    <property type="project" value="InterPro"/>
</dbReference>
<keyword evidence="10" id="KW-1185">Reference proteome</keyword>
<feature type="transmembrane region" description="Helical" evidence="7">
    <location>
        <begin position="413"/>
        <end position="435"/>
    </location>
</feature>
<keyword evidence="3" id="KW-1003">Cell membrane</keyword>
<protein>
    <recommendedName>
        <fullName evidence="8">Citrate transporter-like domain-containing protein</fullName>
    </recommendedName>
</protein>
<evidence type="ECO:0000256" key="1">
    <source>
        <dbReference type="ARBA" id="ARBA00004651"/>
    </source>
</evidence>
<feature type="transmembrane region" description="Helical" evidence="7">
    <location>
        <begin position="325"/>
        <end position="343"/>
    </location>
</feature>
<proteinExistence type="predicted"/>
<dbReference type="AlphaFoldDB" id="A0A5J9WK95"/>
<feature type="transmembrane region" description="Helical" evidence="7">
    <location>
        <begin position="6"/>
        <end position="25"/>
    </location>
</feature>
<dbReference type="EMBL" id="RWGY01000004">
    <property type="protein sequence ID" value="TVU48668.1"/>
    <property type="molecule type" value="Genomic_DNA"/>
</dbReference>
<keyword evidence="5 7" id="KW-1133">Transmembrane helix</keyword>
<feature type="transmembrane region" description="Helical" evidence="7">
    <location>
        <begin position="58"/>
        <end position="79"/>
    </location>
</feature>
<gene>
    <name evidence="9" type="ORF">EJB05_08313</name>
</gene>
<evidence type="ECO:0000256" key="6">
    <source>
        <dbReference type="ARBA" id="ARBA00023136"/>
    </source>
</evidence>
<dbReference type="Pfam" id="PF03600">
    <property type="entry name" value="CitMHS"/>
    <property type="match status" value="1"/>
</dbReference>
<evidence type="ECO:0000259" key="8">
    <source>
        <dbReference type="Pfam" id="PF03600"/>
    </source>
</evidence>
<dbReference type="Gramene" id="TVU48668">
    <property type="protein sequence ID" value="TVU48668"/>
    <property type="gene ID" value="EJB05_08313"/>
</dbReference>
<dbReference type="PANTHER" id="PTHR43302">
    <property type="entry name" value="TRANSPORTER ARSB-RELATED"/>
    <property type="match status" value="1"/>
</dbReference>
<reference evidence="9 10" key="1">
    <citation type="journal article" date="2019" name="Sci. Rep.">
        <title>A high-quality genome of Eragrostis curvula grass provides insights into Poaceae evolution and supports new strategies to enhance forage quality.</title>
        <authorList>
            <person name="Carballo J."/>
            <person name="Santos B.A.C.M."/>
            <person name="Zappacosta D."/>
            <person name="Garbus I."/>
            <person name="Selva J.P."/>
            <person name="Gallo C.A."/>
            <person name="Diaz A."/>
            <person name="Albertini E."/>
            <person name="Caccamo M."/>
            <person name="Echenique V."/>
        </authorList>
    </citation>
    <scope>NUCLEOTIDE SEQUENCE [LARGE SCALE GENOMIC DNA]</scope>
    <source>
        <strain evidence="10">cv. Victoria</strain>
        <tissue evidence="9">Leaf</tissue>
    </source>
</reference>
<name>A0A5J9WK95_9POAL</name>
<accession>A0A5J9WK95</accession>
<evidence type="ECO:0000256" key="2">
    <source>
        <dbReference type="ARBA" id="ARBA00022448"/>
    </source>
</evidence>
<comment type="subcellular location">
    <subcellularLocation>
        <location evidence="1">Cell membrane</location>
        <topology evidence="1">Multi-pass membrane protein</topology>
    </subcellularLocation>
</comment>
<dbReference type="OrthoDB" id="442352at2759"/>
<evidence type="ECO:0000256" key="7">
    <source>
        <dbReference type="SAM" id="Phobius"/>
    </source>
</evidence>
<evidence type="ECO:0000313" key="10">
    <source>
        <dbReference type="Proteomes" id="UP000324897"/>
    </source>
</evidence>
<comment type="caution">
    <text evidence="9">The sequence shown here is derived from an EMBL/GenBank/DDBJ whole genome shotgun (WGS) entry which is preliminary data.</text>
</comment>
<evidence type="ECO:0000256" key="3">
    <source>
        <dbReference type="ARBA" id="ARBA00022475"/>
    </source>
</evidence>
<feature type="transmembrane region" description="Helical" evidence="7">
    <location>
        <begin position="388"/>
        <end position="407"/>
    </location>
</feature>
<evidence type="ECO:0000313" key="9">
    <source>
        <dbReference type="EMBL" id="TVU48668.1"/>
    </source>
</evidence>
<keyword evidence="4 7" id="KW-0812">Transmembrane</keyword>
<evidence type="ECO:0000256" key="5">
    <source>
        <dbReference type="ARBA" id="ARBA00022989"/>
    </source>
</evidence>
<dbReference type="InterPro" id="IPR004680">
    <property type="entry name" value="Cit_transptr-like_dom"/>
</dbReference>
<feature type="transmembrane region" description="Helical" evidence="7">
    <location>
        <begin position="363"/>
        <end position="381"/>
    </location>
</feature>
<feature type="transmembrane region" description="Helical" evidence="7">
    <location>
        <begin position="180"/>
        <end position="205"/>
    </location>
</feature>
<sequence length="478" mass="50947">MALASVSKVVLGSVAFGVFWVMAVFPAVPFMPIGRTAGALLSAVLMIIFHVISPDDAYASVDLPILGLLFATMVVGSYLKNAGMFKHLGTLLAWKSQGGRDLLCRVCIVTALASALFTNDTCCVVLTEFVLELAAERNLPAKPFLLALASSANIGSSATPIGNPQNLVIAFNSKIPFPKFLLGILPAMLAGMAVNMVMLLCMYWKELEGTSPDLVADGKQMEAVEEGRVASATPSPLKSPKLLLTNDDSLSPSMMTENISTKHPWFMQCTEQRRKLFLKSFAYIVTIGMVIAYMVGLNMSWTAITTAIALVVVDFRDAEPCLDKVSYSLLVFFSGMFITVSGFNKTGLPGAIWNFMAPYSKVNSVGGISVLSIIILLLSNLASNVPTVLLMGGEVAAAAALISPAAVIKSWLLLAWVSTVAGNLSLLGSAANLIVCEQARRAPRNAYDLTFWNHLVFGVPSTLIVTAVGIPLIGKINI</sequence>
<keyword evidence="2" id="KW-0813">Transport</keyword>